<evidence type="ECO:0007829" key="6">
    <source>
        <dbReference type="PDB" id="7QCA"/>
    </source>
</evidence>
<evidence type="ECO:0000256" key="2">
    <source>
        <dbReference type="ARBA" id="ARBA00022980"/>
    </source>
</evidence>
<keyword evidence="5" id="KW-1185">Reference proteome</keyword>
<dbReference type="AlphaFoldDB" id="S7WED1"/>
<dbReference type="EMDB" id="EMD-17457"/>
<evidence type="ECO:0000313" key="4">
    <source>
        <dbReference type="EMBL" id="EPR80127.1"/>
    </source>
</evidence>
<dbReference type="HOGENOM" id="CLU_140672_1_1_1"/>
<feature type="binding site" evidence="6">
    <location>
        <position position="14"/>
    </location>
    <ligand>
        <name>Mg(2+)</name>
        <dbReference type="ChEBI" id="CHEBI:18420"/>
        <label>2</label>
    </ligand>
</feature>
<dbReference type="GO" id="GO:1990904">
    <property type="term" value="C:ribonucleoprotein complex"/>
    <property type="evidence" value="ECO:0007669"/>
    <property type="project" value="UniProtKB-KW"/>
</dbReference>
<proteinExistence type="evidence at protein level"/>
<dbReference type="PANTHER" id="PTHR10114">
    <property type="entry name" value="60S RIBOSOMAL PROTEIN L36"/>
    <property type="match status" value="1"/>
</dbReference>
<name>S7WED1_SPRLO</name>
<keyword evidence="3" id="KW-0687">Ribonucleoprotein</keyword>
<dbReference type="InterPro" id="IPR038097">
    <property type="entry name" value="Ribosomal_eL36_sf"/>
</dbReference>
<gene>
    <name evidence="4" type="ORF">SLOPH_72</name>
</gene>
<evidence type="ECO:0000313" key="5">
    <source>
        <dbReference type="Proteomes" id="UP000014978"/>
    </source>
</evidence>
<keyword evidence="2 4" id="KW-0689">Ribosomal protein</keyword>
<comment type="similarity">
    <text evidence="1">Belongs to the eukaryotic ribosomal protein eL36 family.</text>
</comment>
<dbReference type="PDB" id="8P5D">
    <property type="method" value="EM"/>
    <property type="resolution" value="10.80 A"/>
    <property type="chains" value="LII=1-98"/>
</dbReference>
<comment type="caution">
    <text evidence="4">The sequence shown here is derived from an EMBL/GenBank/DDBJ whole genome shotgun (WGS) entry which is preliminary data.</text>
</comment>
<evidence type="ECO:0000256" key="3">
    <source>
        <dbReference type="ARBA" id="ARBA00023274"/>
    </source>
</evidence>
<dbReference type="GO" id="GO:0005840">
    <property type="term" value="C:ribosome"/>
    <property type="evidence" value="ECO:0007669"/>
    <property type="project" value="UniProtKB-KW"/>
</dbReference>
<dbReference type="PDB" id="8P60">
    <property type="method" value="EM"/>
    <property type="resolution" value="14.30 A"/>
    <property type="chains" value="KII/LII=1-98"/>
</dbReference>
<reference evidence="6 7" key="2">
    <citation type="journal article" date="2023" name="Nat. Microbiol.">
        <title>CryoEM reveals that ribosomes in microsporidian spores are locked in a dimeric hibernating state.</title>
        <authorList>
            <person name="McLaren M."/>
            <person name="Conners R."/>
            <person name="Isupov M.N."/>
            <person name="Gil-Diez P."/>
            <person name="Gambelli L."/>
            <person name="Gold V.A.M."/>
            <person name="Walter A."/>
            <person name="Connell S.R."/>
            <person name="Williams B."/>
            <person name="Daum B."/>
        </authorList>
    </citation>
    <scope>STRUCTURE BY ELECTRON MICROSCOPY (2.79 ANGSTROMS) IN COMPLEX WITH MG(2+)</scope>
</reference>
<dbReference type="OrthoDB" id="9616667at2759"/>
<protein>
    <submittedName>
        <fullName evidence="4">60S ribosomal protein L36</fullName>
    </submittedName>
</protein>
<evidence type="ECO:0000256" key="1">
    <source>
        <dbReference type="ARBA" id="ARBA00006509"/>
    </source>
</evidence>
<dbReference type="PDB" id="7QCA">
    <property type="method" value="EM"/>
    <property type="resolution" value="2.79 A"/>
    <property type="chains" value="LII=1-98"/>
</dbReference>
<keyword evidence="6 7" id="KW-0002">3D-structure</keyword>
<dbReference type="STRING" id="1358809.S7WED1"/>
<dbReference type="FunCoup" id="S7WED1">
    <property type="interactions" value="151"/>
</dbReference>
<dbReference type="Gene3D" id="1.10.10.1760">
    <property type="entry name" value="60S ribosomal protein L36"/>
    <property type="match status" value="1"/>
</dbReference>
<accession>S7WED1</accession>
<dbReference type="VEuPathDB" id="MicrosporidiaDB:SLOPH_72"/>
<organism evidence="4 5">
    <name type="scientific">Spraguea lophii (strain 42_110)</name>
    <name type="common">Microsporidian parasite</name>
    <dbReference type="NCBI Taxonomy" id="1358809"/>
    <lineage>
        <taxon>Eukaryota</taxon>
        <taxon>Fungi</taxon>
        <taxon>Fungi incertae sedis</taxon>
        <taxon>Microsporidia</taxon>
        <taxon>Spragueidae</taxon>
        <taxon>Spraguea</taxon>
    </lineage>
</organism>
<dbReference type="InterPro" id="IPR000509">
    <property type="entry name" value="Ribosomal_eL36"/>
</dbReference>
<reference evidence="5" key="1">
    <citation type="journal article" date="2013" name="PLoS Genet.">
        <title>The genome of Spraguea lophii and the basis of host-microsporidian interactions.</title>
        <authorList>
            <person name="Campbell S.E."/>
            <person name="Williams T.A."/>
            <person name="Yousuf A."/>
            <person name="Soanes D.M."/>
            <person name="Paszkiewicz K.H."/>
            <person name="Williams B.A.P."/>
        </authorList>
    </citation>
    <scope>NUCLEOTIDE SEQUENCE [LARGE SCALE GENOMIC DNA]</scope>
    <source>
        <strain evidence="5">42_110</strain>
    </source>
</reference>
<dbReference type="EMDB" id="EMD-13892"/>
<dbReference type="GO" id="GO:0006412">
    <property type="term" value="P:translation"/>
    <property type="evidence" value="ECO:0007669"/>
    <property type="project" value="InterPro"/>
</dbReference>
<dbReference type="Pfam" id="PF01158">
    <property type="entry name" value="Ribosomal_L36e"/>
    <property type="match status" value="1"/>
</dbReference>
<feature type="binding site" evidence="6">
    <location>
        <position position="4"/>
    </location>
    <ligand>
        <name>Mg(2+)</name>
        <dbReference type="ChEBI" id="CHEBI:18420"/>
        <label>1</label>
    </ligand>
</feature>
<sequence>MKINKLNNASKALSYPVKKLAKTEKAPLTEKQQRSKELKKFAMSIAREVGGLAPYELRATELLRRDEDKRCKKFMKKRLGSLKMAKKKIELLAEEMRA</sequence>
<dbReference type="EMDB" id="EMD-17448"/>
<dbReference type="EMBL" id="ATCN01000008">
    <property type="protein sequence ID" value="EPR80127.1"/>
    <property type="molecule type" value="Genomic_DNA"/>
</dbReference>
<dbReference type="Proteomes" id="UP000014978">
    <property type="component" value="Unassembled WGS sequence"/>
</dbReference>
<keyword evidence="6" id="KW-0479">Metal-binding</keyword>
<dbReference type="GO" id="GO:0003735">
    <property type="term" value="F:structural constituent of ribosome"/>
    <property type="evidence" value="ECO:0007669"/>
    <property type="project" value="InterPro"/>
</dbReference>
<dbReference type="InParanoid" id="S7WED1"/>
<evidence type="ECO:0007829" key="7">
    <source>
        <dbReference type="PDB" id="8P5D"/>
    </source>
</evidence>